<dbReference type="Proteomes" id="UP000662373">
    <property type="component" value="Unassembled WGS sequence"/>
</dbReference>
<accession>A0A934NDY1</accession>
<name>A0A934NDY1_9FLAO</name>
<evidence type="ECO:0000313" key="2">
    <source>
        <dbReference type="Proteomes" id="UP000662373"/>
    </source>
</evidence>
<organism evidence="1 2">
    <name type="scientific">Gelidibacter salicanalis</name>
    <dbReference type="NCBI Taxonomy" id="291193"/>
    <lineage>
        <taxon>Bacteria</taxon>
        <taxon>Pseudomonadati</taxon>
        <taxon>Bacteroidota</taxon>
        <taxon>Flavobacteriia</taxon>
        <taxon>Flavobacteriales</taxon>
        <taxon>Flavobacteriaceae</taxon>
        <taxon>Gelidibacter</taxon>
    </lineage>
</organism>
<evidence type="ECO:0008006" key="3">
    <source>
        <dbReference type="Google" id="ProtNLM"/>
    </source>
</evidence>
<keyword evidence="2" id="KW-1185">Reference proteome</keyword>
<comment type="caution">
    <text evidence="1">The sequence shown here is derived from an EMBL/GenBank/DDBJ whole genome shotgun (WGS) entry which is preliminary data.</text>
</comment>
<sequence>MKTITYSLLLSIALIFTNCSPDNEGTHGTIVDRSEQLTGTWSIETVSQIDLDAEKKGFPDFATRVDITNAISGMPFTDFTLQIGDGTLSTTVGNSPMSYVISEGTGTWTWNSDDTVNLVNQQLGINASSGIETIINGNTVLFLIKTYAGITGDNQKLSLNYERLDASGNAVTRYEYILAKQ</sequence>
<protein>
    <recommendedName>
        <fullName evidence="3">DUF5004 domain-containing protein</fullName>
    </recommendedName>
</protein>
<dbReference type="RefSeq" id="WP_199601681.1">
    <property type="nucleotide sequence ID" value="NZ_JAEHJZ010000039.1"/>
</dbReference>
<gene>
    <name evidence="1" type="ORF">JEM65_16060</name>
</gene>
<dbReference type="EMBL" id="JAEHJZ010000039">
    <property type="protein sequence ID" value="MBJ7882150.1"/>
    <property type="molecule type" value="Genomic_DNA"/>
</dbReference>
<dbReference type="AlphaFoldDB" id="A0A934NDY1"/>
<reference evidence="1 2" key="1">
    <citation type="submission" date="2020-09" db="EMBL/GenBank/DDBJ databases">
        <title>Draft genome of Gelidibacter salicanalis PAMC21136.</title>
        <authorList>
            <person name="Park H."/>
        </authorList>
    </citation>
    <scope>NUCLEOTIDE SEQUENCE [LARGE SCALE GENOMIC DNA]</scope>
    <source>
        <strain evidence="1 2">PAMC21136</strain>
    </source>
</reference>
<evidence type="ECO:0000313" key="1">
    <source>
        <dbReference type="EMBL" id="MBJ7882150.1"/>
    </source>
</evidence>
<proteinExistence type="predicted"/>